<comment type="similarity">
    <text evidence="1">Belongs to the FAD-binding monooxygenase family.</text>
</comment>
<dbReference type="SUPFAM" id="SSF51905">
    <property type="entry name" value="FAD/NAD(P)-binding domain"/>
    <property type="match status" value="1"/>
</dbReference>
<sequence length="585" mass="67694">MLTPDKNAIPLPGENHENNWYNQDFDSFRISEHVLFEKRPIRMRVVGAGAVGIQLLYKAQQELENVEYFVYEKNQELGGTWLVNRYPGCTCDIPAHSYQFTWARNPNWSSFYAKSEEIWEYLKDTARRHDLERHIKYSHRVESARWSEQEGLWKLRVHGPEGDFEDECEILVNGSGILDVPKLPDIPGINKFEGEIMHSASWDDRYDLEGKTVAVIGGGSSAVQIVPNIQPKVKKLIPFLRSPVWVTTGFGAQYSGPGGTNFQYSAEQKKRFAEDPKHFDEYCRGLEGELNKRFTLMHGKSQDQKQSRKFVAEKMEKEIDGNEELSEHLIPQFPLGCRRMTPGEGYLKALNAPNVHVVRESVIKFTKNAVADQSGNEYEVDAVICATGFERLFSPHFECIGRNGVVLDEQFGDHPKAYLAIMTQNFPNLFLVLGPNGPVSHGSLLPIFEWYTRYMFKMINKLQRENIKSYEPKPEAMHDIYNYTHELFKRLVWSSVCRSWFKNGKIHGPVTAVYAGSRLHYFELMKEVRYEDYIIQYRSNNRFQFLGNGYTTTETSIDGNPVWYMDMLRDEDKLQQAERAEHEKS</sequence>
<dbReference type="InterPro" id="IPR020946">
    <property type="entry name" value="Flavin_mOase-like"/>
</dbReference>
<dbReference type="InterPro" id="IPR036188">
    <property type="entry name" value="FAD/NAD-bd_sf"/>
</dbReference>
<dbReference type="Proteomes" id="UP000799772">
    <property type="component" value="Unassembled WGS sequence"/>
</dbReference>
<dbReference type="InterPro" id="IPR051209">
    <property type="entry name" value="FAD-bind_Monooxygenase_sf"/>
</dbReference>
<reference evidence="5" key="1">
    <citation type="journal article" date="2020" name="Stud. Mycol.">
        <title>101 Dothideomycetes genomes: a test case for predicting lifestyles and emergence of pathogens.</title>
        <authorList>
            <person name="Haridas S."/>
            <person name="Albert R."/>
            <person name="Binder M."/>
            <person name="Bloem J."/>
            <person name="Labutti K."/>
            <person name="Salamov A."/>
            <person name="Andreopoulos B."/>
            <person name="Baker S."/>
            <person name="Barry K."/>
            <person name="Bills G."/>
            <person name="Bluhm B."/>
            <person name="Cannon C."/>
            <person name="Castanera R."/>
            <person name="Culley D."/>
            <person name="Daum C."/>
            <person name="Ezra D."/>
            <person name="Gonzalez J."/>
            <person name="Henrissat B."/>
            <person name="Kuo A."/>
            <person name="Liang C."/>
            <person name="Lipzen A."/>
            <person name="Lutzoni F."/>
            <person name="Magnuson J."/>
            <person name="Mondo S."/>
            <person name="Nolan M."/>
            <person name="Ohm R."/>
            <person name="Pangilinan J."/>
            <person name="Park H.-J."/>
            <person name="Ramirez L."/>
            <person name="Alfaro M."/>
            <person name="Sun H."/>
            <person name="Tritt A."/>
            <person name="Yoshinaga Y."/>
            <person name="Zwiers L.-H."/>
            <person name="Turgeon B."/>
            <person name="Goodwin S."/>
            <person name="Spatafora J."/>
            <person name="Crous P."/>
            <person name="Grigoriev I."/>
        </authorList>
    </citation>
    <scope>NUCLEOTIDE SEQUENCE</scope>
    <source>
        <strain evidence="5">CBS 133067</strain>
    </source>
</reference>
<comment type="caution">
    <text evidence="5">The sequence shown here is derived from an EMBL/GenBank/DDBJ whole genome shotgun (WGS) entry which is preliminary data.</text>
</comment>
<evidence type="ECO:0000313" key="5">
    <source>
        <dbReference type="EMBL" id="KAF2098453.1"/>
    </source>
</evidence>
<dbReference type="OrthoDB" id="74360at2759"/>
<proteinExistence type="inferred from homology"/>
<evidence type="ECO:0000256" key="1">
    <source>
        <dbReference type="ARBA" id="ARBA00010139"/>
    </source>
</evidence>
<dbReference type="GO" id="GO:0050660">
    <property type="term" value="F:flavin adenine dinucleotide binding"/>
    <property type="evidence" value="ECO:0007669"/>
    <property type="project" value="InterPro"/>
</dbReference>
<evidence type="ECO:0000313" key="6">
    <source>
        <dbReference type="Proteomes" id="UP000799772"/>
    </source>
</evidence>
<keyword evidence="2" id="KW-0285">Flavoprotein</keyword>
<name>A0A9P4IFM8_9PEZI</name>
<dbReference type="GO" id="GO:0050661">
    <property type="term" value="F:NADP binding"/>
    <property type="evidence" value="ECO:0007669"/>
    <property type="project" value="InterPro"/>
</dbReference>
<dbReference type="Pfam" id="PF00743">
    <property type="entry name" value="FMO-like"/>
    <property type="match status" value="1"/>
</dbReference>
<dbReference type="PANTHER" id="PTHR42877">
    <property type="entry name" value="L-ORNITHINE N(5)-MONOOXYGENASE-RELATED"/>
    <property type="match status" value="1"/>
</dbReference>
<dbReference type="EMBL" id="ML978126">
    <property type="protein sequence ID" value="KAF2098453.1"/>
    <property type="molecule type" value="Genomic_DNA"/>
</dbReference>
<protein>
    <submittedName>
        <fullName evidence="5">Cyclohexanone monooxygenase</fullName>
    </submittedName>
</protein>
<keyword evidence="5" id="KW-0503">Monooxygenase</keyword>
<evidence type="ECO:0000256" key="3">
    <source>
        <dbReference type="ARBA" id="ARBA00022827"/>
    </source>
</evidence>
<dbReference type="GO" id="GO:0004499">
    <property type="term" value="F:N,N-dimethylaniline monooxygenase activity"/>
    <property type="evidence" value="ECO:0007669"/>
    <property type="project" value="InterPro"/>
</dbReference>
<dbReference type="PANTHER" id="PTHR42877:SF7">
    <property type="entry name" value="FLAVIN-BINDING MONOOXYGENASE-RELATED"/>
    <property type="match status" value="1"/>
</dbReference>
<keyword evidence="3" id="KW-0274">FAD</keyword>
<evidence type="ECO:0000256" key="2">
    <source>
        <dbReference type="ARBA" id="ARBA00022630"/>
    </source>
</evidence>
<keyword evidence="4" id="KW-0560">Oxidoreductase</keyword>
<keyword evidence="6" id="KW-1185">Reference proteome</keyword>
<accession>A0A9P4IFM8</accession>
<dbReference type="Gene3D" id="3.50.50.60">
    <property type="entry name" value="FAD/NAD(P)-binding domain"/>
    <property type="match status" value="2"/>
</dbReference>
<gene>
    <name evidence="5" type="ORF">NA57DRAFT_39414</name>
</gene>
<organism evidence="5 6">
    <name type="scientific">Rhizodiscina lignyota</name>
    <dbReference type="NCBI Taxonomy" id="1504668"/>
    <lineage>
        <taxon>Eukaryota</taxon>
        <taxon>Fungi</taxon>
        <taxon>Dikarya</taxon>
        <taxon>Ascomycota</taxon>
        <taxon>Pezizomycotina</taxon>
        <taxon>Dothideomycetes</taxon>
        <taxon>Pleosporomycetidae</taxon>
        <taxon>Aulographales</taxon>
        <taxon>Rhizodiscinaceae</taxon>
        <taxon>Rhizodiscina</taxon>
    </lineage>
</organism>
<dbReference type="AlphaFoldDB" id="A0A9P4IFM8"/>
<evidence type="ECO:0000256" key="4">
    <source>
        <dbReference type="ARBA" id="ARBA00023002"/>
    </source>
</evidence>